<organism evidence="2 3">
    <name type="scientific">Streptomyces caledonius</name>
    <dbReference type="NCBI Taxonomy" id="3134107"/>
    <lineage>
        <taxon>Bacteria</taxon>
        <taxon>Bacillati</taxon>
        <taxon>Actinomycetota</taxon>
        <taxon>Actinomycetes</taxon>
        <taxon>Kitasatosporales</taxon>
        <taxon>Streptomycetaceae</taxon>
        <taxon>Streptomyces</taxon>
    </lineage>
</organism>
<evidence type="ECO:0000313" key="2">
    <source>
        <dbReference type="EMBL" id="MEJ8642652.1"/>
    </source>
</evidence>
<reference evidence="2 3" key="1">
    <citation type="submission" date="2024-03" db="EMBL/GenBank/DDBJ databases">
        <title>Novel Streptomyces species of biotechnological and ecological value are a feature of Machair soil.</title>
        <authorList>
            <person name="Prole J.R."/>
            <person name="Goodfellow M."/>
            <person name="Allenby N."/>
            <person name="Ward A.C."/>
        </authorList>
    </citation>
    <scope>NUCLEOTIDE SEQUENCE [LARGE SCALE GENOMIC DNA]</scope>
    <source>
        <strain evidence="2 3">MS1.HAVA.3</strain>
    </source>
</reference>
<dbReference type="Proteomes" id="UP001382904">
    <property type="component" value="Unassembled WGS sequence"/>
</dbReference>
<comment type="caution">
    <text evidence="2">The sequence shown here is derived from an EMBL/GenBank/DDBJ whole genome shotgun (WGS) entry which is preliminary data.</text>
</comment>
<gene>
    <name evidence="2" type="ORF">WKI68_17095</name>
</gene>
<evidence type="ECO:0000256" key="1">
    <source>
        <dbReference type="SAM" id="MobiDB-lite"/>
    </source>
</evidence>
<sequence length="94" mass="10113">MFAGAPVLHGFGGEQIAIQHQKFDDIALSWNTPAPRGAAHWPGPTCAGATMRCPSRRRSRAKCCRTSRRWSGAATMRPESGNAAKRGTPGIRIP</sequence>
<accession>A0ABU8U471</accession>
<protein>
    <submittedName>
        <fullName evidence="2">Uncharacterized protein</fullName>
    </submittedName>
</protein>
<evidence type="ECO:0000313" key="3">
    <source>
        <dbReference type="Proteomes" id="UP001382904"/>
    </source>
</evidence>
<keyword evidence="3" id="KW-1185">Reference proteome</keyword>
<dbReference type="EMBL" id="JBBKAM010000002">
    <property type="protein sequence ID" value="MEJ8642652.1"/>
    <property type="molecule type" value="Genomic_DNA"/>
</dbReference>
<feature type="region of interest" description="Disordered" evidence="1">
    <location>
        <begin position="68"/>
        <end position="94"/>
    </location>
</feature>
<proteinExistence type="predicted"/>
<name>A0ABU8U471_9ACTN</name>